<reference evidence="2" key="1">
    <citation type="submission" date="2022-10" db="EMBL/GenBank/DDBJ databases">
        <title>The complete genomes of actinobacterial strains from the NBC collection.</title>
        <authorList>
            <person name="Joergensen T.S."/>
            <person name="Alvarez Arevalo M."/>
            <person name="Sterndorff E.B."/>
            <person name="Faurdal D."/>
            <person name="Vuksanovic O."/>
            <person name="Mourched A.-S."/>
            <person name="Charusanti P."/>
            <person name="Shaw S."/>
            <person name="Blin K."/>
            <person name="Weber T."/>
        </authorList>
    </citation>
    <scope>NUCLEOTIDE SEQUENCE</scope>
    <source>
        <strain evidence="2">NBC_00093</strain>
    </source>
</reference>
<proteinExistence type="predicted"/>
<name>A0AAU2A151_9ACTN</name>
<organism evidence="2">
    <name type="scientific">Streptomyces sp. NBC_00093</name>
    <dbReference type="NCBI Taxonomy" id="2975649"/>
    <lineage>
        <taxon>Bacteria</taxon>
        <taxon>Bacillati</taxon>
        <taxon>Actinomycetota</taxon>
        <taxon>Actinomycetes</taxon>
        <taxon>Kitasatosporales</taxon>
        <taxon>Streptomycetaceae</taxon>
        <taxon>Streptomyces</taxon>
    </lineage>
</organism>
<dbReference type="EMBL" id="CP108222">
    <property type="protein sequence ID" value="WTT18288.1"/>
    <property type="molecule type" value="Genomic_DNA"/>
</dbReference>
<feature type="signal peptide" evidence="1">
    <location>
        <begin position="1"/>
        <end position="29"/>
    </location>
</feature>
<dbReference type="Gene3D" id="2.130.10.10">
    <property type="entry name" value="YVTN repeat-like/Quinoprotein amine dehydrogenase"/>
    <property type="match status" value="1"/>
</dbReference>
<evidence type="ECO:0000313" key="2">
    <source>
        <dbReference type="EMBL" id="WTT18288.1"/>
    </source>
</evidence>
<sequence length="644" mass="67551">MRSTSAATALAVIFSSAALSVLGAGPASAATAVVSGPGGLVVDGTLKRVFVGDSGGGRILATDYSGTVVDSVSGLGSVTDLALSDDGATLYVVVVDRDSILALDTATLDIKAHYRAPFESGPRHIAFTGGRVWFTYGGRSDANLGSIDPTVDPASGTDPVTTGLFPADAAPGVRDQVILDTDPSAPGLLAVGQNYAANSMAVLDVSDGTPKVTAWHDGTSTSTYGIGDIDFVPGTSEVLVNGTKRYVYADGGFSAAGSYPAGWQADIAPNGLVVQGIGGTSVAVYRQNAVQPLRTYPVGFNDLAWAPDASRIFVLEHNGNGFALRTLTDPTKNVPTLTVNAPAKGTRTKPLTVTGRISATVPLPAGTKLQVTRTDLDSPSGHALPSVMVKADGTYSFTNSPPAGGTVTYKVSYAGDAEHVPAAASDKVEVSRTTPALTLNNNKKTYDYGKDVSFTAHLGATYKNRTVEIWVDPYGTDRPKKLLKTGKVNSAGNLSATVDMTRDMVVTAVFKGDARYAPRTVRSTAYGRARVSTAVSKHYRTGRIGSQSYYWFHKNTDPVLTTTMNYYPGRKQRLDLQVFYQGSWHTTASEYFSVATNGKSAVQLGAPGEAGIKARVRSVYVDGASGDNVNSTAYGSWKYLYFSN</sequence>
<gene>
    <name evidence="2" type="ORF">OHA22_23480</name>
</gene>
<accession>A0AAU2A151</accession>
<feature type="chain" id="PRO_5043345307" evidence="1">
    <location>
        <begin position="30"/>
        <end position="644"/>
    </location>
</feature>
<dbReference type="AlphaFoldDB" id="A0AAU2A151"/>
<evidence type="ECO:0000256" key="1">
    <source>
        <dbReference type="SAM" id="SignalP"/>
    </source>
</evidence>
<keyword evidence="1" id="KW-0732">Signal</keyword>
<dbReference type="SUPFAM" id="SSF75011">
    <property type="entry name" value="3-carboxy-cis,cis-mucoante lactonizing enzyme"/>
    <property type="match status" value="1"/>
</dbReference>
<dbReference type="InterPro" id="IPR015943">
    <property type="entry name" value="WD40/YVTN_repeat-like_dom_sf"/>
</dbReference>
<protein>
    <submittedName>
        <fullName evidence="2">Ig-like domain repeat protein</fullName>
    </submittedName>
</protein>